<dbReference type="InterPro" id="IPR010138">
    <property type="entry name" value="UDP-diacylglucosamine_Hdrlase"/>
</dbReference>
<sequence>MSAPPPAMPHAFAPPVAIAQLAAPPAWQAVDFIADLHLNPAEPATVAAWQRYMLGTAASAVFILGDLFEAWVGDDAARQPGLEAQCAATLRAAAARRPVHFMRGNRDFLVGPAFLAACGVQDLPDPVTLIFGGQRWLLSHGDALCLDDAPYQQFRQQVRQPAWQRQFLARPLAERQAIARHMRGQSSARQQAMNQWADVDADAARALLAAARAPVLIHGHTHRPASHTLGAGLSRVVLSDWCLDAPAPRAEVLRLRPGQPPARISPQAALTPEA</sequence>
<feature type="binding site" evidence="10">
    <location>
        <position position="140"/>
    </location>
    <ligand>
        <name>Mn(2+)</name>
        <dbReference type="ChEBI" id="CHEBI:29035"/>
        <label>2</label>
    </ligand>
</feature>
<proteinExistence type="inferred from homology"/>
<comment type="subcellular location">
    <subcellularLocation>
        <location evidence="10">Cell inner membrane</location>
        <topology evidence="10">Peripheral membrane protein</topology>
        <orientation evidence="10">Cytoplasmic side</orientation>
    </subcellularLocation>
</comment>
<dbReference type="GO" id="GO:0005737">
    <property type="term" value="C:cytoplasm"/>
    <property type="evidence" value="ECO:0007669"/>
    <property type="project" value="InterPro"/>
</dbReference>
<keyword evidence="9 10" id="KW-0464">Manganese</keyword>
<dbReference type="EMBL" id="JARVII010000004">
    <property type="protein sequence ID" value="MDG9698719.1"/>
    <property type="molecule type" value="Genomic_DNA"/>
</dbReference>
<keyword evidence="13" id="KW-1185">Reference proteome</keyword>
<feature type="binding site" evidence="10">
    <location>
        <position position="220"/>
    </location>
    <ligand>
        <name>Mn(2+)</name>
        <dbReference type="ChEBI" id="CHEBI:29035"/>
        <label>2</label>
    </ligand>
</feature>
<feature type="binding site" evidence="10">
    <location>
        <position position="66"/>
    </location>
    <ligand>
        <name>Mn(2+)</name>
        <dbReference type="ChEBI" id="CHEBI:29035"/>
        <label>2</label>
    </ligand>
</feature>
<dbReference type="InterPro" id="IPR043461">
    <property type="entry name" value="LpxH-like"/>
</dbReference>
<feature type="binding site" evidence="10">
    <location>
        <position position="37"/>
    </location>
    <ligand>
        <name>Mn(2+)</name>
        <dbReference type="ChEBI" id="CHEBI:29035"/>
        <label>1</label>
    </ligand>
</feature>
<feature type="binding site" evidence="10">
    <location>
        <position position="222"/>
    </location>
    <ligand>
        <name>Mn(2+)</name>
        <dbReference type="ChEBI" id="CHEBI:29035"/>
        <label>1</label>
    </ligand>
</feature>
<evidence type="ECO:0000256" key="8">
    <source>
        <dbReference type="ARBA" id="ARBA00023136"/>
    </source>
</evidence>
<feature type="binding site" evidence="10">
    <location>
        <position position="148"/>
    </location>
    <ligand>
        <name>substrate</name>
    </ligand>
</feature>
<keyword evidence="7 10" id="KW-0443">Lipid metabolism</keyword>
<comment type="caution">
    <text evidence="12">The sequence shown here is derived from an EMBL/GenBank/DDBJ whole genome shotgun (WGS) entry which is preliminary data.</text>
</comment>
<keyword evidence="4 10" id="KW-0441">Lipid A biosynthesis</keyword>
<name>A0AAW6RJK5_9BURK</name>
<evidence type="ECO:0000256" key="5">
    <source>
        <dbReference type="ARBA" id="ARBA00022723"/>
    </source>
</evidence>
<dbReference type="AlphaFoldDB" id="A0AAW6RJK5"/>
<comment type="pathway">
    <text evidence="10">Glycolipid biosynthesis; lipid IV(A) biosynthesis; lipid IV(A) from (3R)-3-hydroxytetradecanoyl-[acyl-carrier-protein] and UDP-N-acetyl-alpha-D-glucosamine: step 4/6.</text>
</comment>
<dbReference type="GO" id="GO:0019897">
    <property type="term" value="C:extrinsic component of plasma membrane"/>
    <property type="evidence" value="ECO:0007669"/>
    <property type="project" value="UniProtKB-UniRule"/>
</dbReference>
<evidence type="ECO:0000256" key="7">
    <source>
        <dbReference type="ARBA" id="ARBA00023098"/>
    </source>
</evidence>
<dbReference type="Pfam" id="PF00149">
    <property type="entry name" value="Metallophos"/>
    <property type="match status" value="1"/>
</dbReference>
<dbReference type="InterPro" id="IPR029052">
    <property type="entry name" value="Metallo-depent_PP-like"/>
</dbReference>
<keyword evidence="2 10" id="KW-0444">Lipid biosynthesis</keyword>
<dbReference type="GO" id="GO:0030145">
    <property type="term" value="F:manganese ion binding"/>
    <property type="evidence" value="ECO:0007669"/>
    <property type="project" value="UniProtKB-UniRule"/>
</dbReference>
<feature type="binding site" evidence="10">
    <location>
        <position position="105"/>
    </location>
    <ligand>
        <name>Mn(2+)</name>
        <dbReference type="ChEBI" id="CHEBI:29035"/>
        <label>2</label>
    </ligand>
</feature>
<feature type="binding site" evidence="10">
    <location>
        <position position="35"/>
    </location>
    <ligand>
        <name>Mn(2+)</name>
        <dbReference type="ChEBI" id="CHEBI:29035"/>
        <label>1</label>
    </ligand>
</feature>
<comment type="catalytic activity">
    <reaction evidence="10">
        <text>UDP-2-N,3-O-bis[(3R)-3-hydroxytetradecanoyl]-alpha-D-glucosamine + H2O = 2-N,3-O-bis[(3R)-3-hydroxytetradecanoyl]-alpha-D-glucosaminyl 1-phosphate + UMP + 2 H(+)</text>
        <dbReference type="Rhea" id="RHEA:25213"/>
        <dbReference type="ChEBI" id="CHEBI:15377"/>
        <dbReference type="ChEBI" id="CHEBI:15378"/>
        <dbReference type="ChEBI" id="CHEBI:57865"/>
        <dbReference type="ChEBI" id="CHEBI:57957"/>
        <dbReference type="ChEBI" id="CHEBI:78847"/>
        <dbReference type="EC" id="3.6.1.54"/>
    </reaction>
</comment>
<feature type="binding site" evidence="10">
    <location>
        <position position="220"/>
    </location>
    <ligand>
        <name>substrate</name>
    </ligand>
</feature>
<evidence type="ECO:0000256" key="4">
    <source>
        <dbReference type="ARBA" id="ARBA00022556"/>
    </source>
</evidence>
<comment type="function">
    <text evidence="10">Hydrolyzes the pyrophosphate bond of UDP-2,3-diacylglucosamine to yield 2,3-diacylglucosamine 1-phosphate (lipid X) and UMP by catalyzing the attack of water at the alpha-P atom. Involved in the biosynthesis of lipid A, a phosphorylated glycolipid that anchors the lipopolysaccharide to the outer membrane of the cell.</text>
</comment>
<dbReference type="Gene3D" id="3.60.21.10">
    <property type="match status" value="1"/>
</dbReference>
<dbReference type="PANTHER" id="PTHR34990">
    <property type="entry name" value="UDP-2,3-DIACYLGLUCOSAMINE HYDROLASE-RELATED"/>
    <property type="match status" value="1"/>
</dbReference>
<comment type="cofactor">
    <cofactor evidence="10">
        <name>Mn(2+)</name>
        <dbReference type="ChEBI" id="CHEBI:29035"/>
    </cofactor>
    <text evidence="10">Binds 2 Mn(2+) ions per subunit in a binuclear metal center.</text>
</comment>
<evidence type="ECO:0000256" key="1">
    <source>
        <dbReference type="ARBA" id="ARBA00022475"/>
    </source>
</evidence>
<keyword evidence="1 10" id="KW-1003">Cell membrane</keyword>
<dbReference type="RefSeq" id="WP_279523747.1">
    <property type="nucleotide sequence ID" value="NZ_JARVII010000004.1"/>
</dbReference>
<evidence type="ECO:0000259" key="11">
    <source>
        <dbReference type="Pfam" id="PF00149"/>
    </source>
</evidence>
<dbReference type="EC" id="3.6.1.54" evidence="10"/>
<dbReference type="GO" id="GO:0009245">
    <property type="term" value="P:lipid A biosynthetic process"/>
    <property type="evidence" value="ECO:0007669"/>
    <property type="project" value="UniProtKB-UniRule"/>
</dbReference>
<dbReference type="InterPro" id="IPR004843">
    <property type="entry name" value="Calcineurin-like_PHP"/>
</dbReference>
<evidence type="ECO:0000256" key="3">
    <source>
        <dbReference type="ARBA" id="ARBA00022519"/>
    </source>
</evidence>
<dbReference type="PANTHER" id="PTHR34990:SF1">
    <property type="entry name" value="UDP-2,3-DIACYLGLUCOSAMINE HYDROLASE"/>
    <property type="match status" value="1"/>
</dbReference>
<protein>
    <recommendedName>
        <fullName evidence="10">UDP-2,3-diacylglucosamine hydrolase</fullName>
        <ecNumber evidence="10">3.6.1.54</ecNumber>
    </recommendedName>
    <alternativeName>
        <fullName evidence="10">UDP-2,3-diacylglucosamine diphosphatase</fullName>
    </alternativeName>
</protein>
<evidence type="ECO:0000256" key="2">
    <source>
        <dbReference type="ARBA" id="ARBA00022516"/>
    </source>
</evidence>
<dbReference type="SUPFAM" id="SSF56300">
    <property type="entry name" value="Metallo-dependent phosphatases"/>
    <property type="match status" value="1"/>
</dbReference>
<dbReference type="CDD" id="cd07398">
    <property type="entry name" value="MPP_YbbF-LpxH"/>
    <property type="match status" value="1"/>
</dbReference>
<evidence type="ECO:0000313" key="13">
    <source>
        <dbReference type="Proteomes" id="UP001237156"/>
    </source>
</evidence>
<keyword evidence="6 10" id="KW-0378">Hydrolase</keyword>
<feature type="binding site" evidence="10">
    <location>
        <begin position="105"/>
        <end position="106"/>
    </location>
    <ligand>
        <name>substrate</name>
    </ligand>
</feature>
<dbReference type="Proteomes" id="UP001237156">
    <property type="component" value="Unassembled WGS sequence"/>
</dbReference>
<keyword evidence="3 10" id="KW-0997">Cell inner membrane</keyword>
<keyword evidence="5 10" id="KW-0479">Metal-binding</keyword>
<comment type="similarity">
    <text evidence="10">Belongs to the LpxH family.</text>
</comment>
<gene>
    <name evidence="10" type="primary">lpxH</name>
    <name evidence="12" type="ORF">QB898_03120</name>
</gene>
<feature type="domain" description="Calcineurin-like phosphoesterase" evidence="11">
    <location>
        <begin position="31"/>
        <end position="224"/>
    </location>
</feature>
<evidence type="ECO:0000256" key="6">
    <source>
        <dbReference type="ARBA" id="ARBA00022801"/>
    </source>
</evidence>
<evidence type="ECO:0000256" key="9">
    <source>
        <dbReference type="ARBA" id="ARBA00023211"/>
    </source>
</evidence>
<comment type="caution">
    <text evidence="10">Lacks conserved residue(s) required for the propagation of feature annotation.</text>
</comment>
<feature type="binding site" evidence="10">
    <location>
        <position position="66"/>
    </location>
    <ligand>
        <name>Mn(2+)</name>
        <dbReference type="ChEBI" id="CHEBI:29035"/>
        <label>1</label>
    </ligand>
</feature>
<organism evidence="12 13">
    <name type="scientific">Ottowia cancrivicina</name>
    <dbReference type="NCBI Taxonomy" id="3040346"/>
    <lineage>
        <taxon>Bacteria</taxon>
        <taxon>Pseudomonadati</taxon>
        <taxon>Pseudomonadota</taxon>
        <taxon>Betaproteobacteria</taxon>
        <taxon>Burkholderiales</taxon>
        <taxon>Comamonadaceae</taxon>
        <taxon>Ottowia</taxon>
    </lineage>
</organism>
<accession>A0AAW6RJK5</accession>
<keyword evidence="8 10" id="KW-0472">Membrane</keyword>
<dbReference type="GO" id="GO:0008758">
    <property type="term" value="F:UDP-2,3-diacylglucosamine hydrolase activity"/>
    <property type="evidence" value="ECO:0007669"/>
    <property type="project" value="UniProtKB-UniRule"/>
</dbReference>
<evidence type="ECO:0000313" key="12">
    <source>
        <dbReference type="EMBL" id="MDG9698719.1"/>
    </source>
</evidence>
<dbReference type="HAMAP" id="MF_00575">
    <property type="entry name" value="LpxH"/>
    <property type="match status" value="1"/>
</dbReference>
<evidence type="ECO:0000256" key="10">
    <source>
        <dbReference type="HAMAP-Rule" id="MF_00575"/>
    </source>
</evidence>
<dbReference type="NCBIfam" id="NF003743">
    <property type="entry name" value="PRK05340.1"/>
    <property type="match status" value="1"/>
</dbReference>
<reference evidence="12 13" key="1">
    <citation type="submission" date="2023-04" db="EMBL/GenBank/DDBJ databases">
        <title>Ottowia paracancer sp. nov., isolated from human stomach.</title>
        <authorList>
            <person name="Song Y."/>
        </authorList>
    </citation>
    <scope>NUCLEOTIDE SEQUENCE [LARGE SCALE GENOMIC DNA]</scope>
    <source>
        <strain evidence="12 13">10c7w1</strain>
    </source>
</reference>
<dbReference type="NCBIfam" id="TIGR01854">
    <property type="entry name" value="lipid_A_lpxH"/>
    <property type="match status" value="1"/>
</dbReference>
<feature type="binding site" evidence="10">
    <location>
        <position position="186"/>
    </location>
    <ligand>
        <name>substrate</name>
    </ligand>
</feature>